<dbReference type="RefSeq" id="WP_104994110.1">
    <property type="nucleotide sequence ID" value="NZ_CP025494.1"/>
</dbReference>
<dbReference type="Proteomes" id="UP000237830">
    <property type="component" value="Chromosome"/>
</dbReference>
<accession>A0A2L1J7B4</accession>
<evidence type="ECO:0000313" key="1">
    <source>
        <dbReference type="EMBL" id="AVE04360.1"/>
    </source>
</evidence>
<name>A0A2L1J7B4_9PSED</name>
<evidence type="ECO:0000313" key="2">
    <source>
        <dbReference type="Proteomes" id="UP000237830"/>
    </source>
</evidence>
<dbReference type="AlphaFoldDB" id="A0A2L1J7B4"/>
<protein>
    <submittedName>
        <fullName evidence="1">Uncharacterized protein</fullName>
    </submittedName>
</protein>
<dbReference type="EMBL" id="CP025494">
    <property type="protein sequence ID" value="AVE04360.1"/>
    <property type="molecule type" value="Genomic_DNA"/>
</dbReference>
<proteinExistence type="predicted"/>
<reference evidence="1 2" key="1">
    <citation type="submission" date="2017-12" db="EMBL/GenBank/DDBJ databases">
        <title>Genome sequence of Pseudomonas palleroniana MAB3.</title>
        <authorList>
            <person name="Nascimento F.X."/>
        </authorList>
    </citation>
    <scope>NUCLEOTIDE SEQUENCE [LARGE SCALE GENOMIC DNA]</scope>
    <source>
        <strain evidence="1 2">MAB3</strain>
    </source>
</reference>
<sequence length="63" mass="6803">MAFGMKQWDENGRELATIPFETLIALSPLTDDPDATLKALGLEGTELKAALIKVTEVVKSENA</sequence>
<organism evidence="1 2">
    <name type="scientific">Pseudomonas palleroniana</name>
    <dbReference type="NCBI Taxonomy" id="191390"/>
    <lineage>
        <taxon>Bacteria</taxon>
        <taxon>Pseudomonadati</taxon>
        <taxon>Pseudomonadota</taxon>
        <taxon>Gammaproteobacteria</taxon>
        <taxon>Pseudomonadales</taxon>
        <taxon>Pseudomonadaceae</taxon>
        <taxon>Pseudomonas</taxon>
    </lineage>
</organism>
<gene>
    <name evidence="1" type="ORF">CYL20_07320</name>
</gene>